<comment type="caution">
    <text evidence="2">The sequence shown here is derived from an EMBL/GenBank/DDBJ whole genome shotgun (WGS) entry which is preliminary data.</text>
</comment>
<gene>
    <name evidence="2" type="ORF">N7537_010241</name>
</gene>
<dbReference type="GeneID" id="81591537"/>
<accession>A0AAD6DVT7</accession>
<protein>
    <submittedName>
        <fullName evidence="2">Uncharacterized protein</fullName>
    </submittedName>
</protein>
<organism evidence="2 3">
    <name type="scientific">Penicillium hordei</name>
    <dbReference type="NCBI Taxonomy" id="40994"/>
    <lineage>
        <taxon>Eukaryota</taxon>
        <taxon>Fungi</taxon>
        <taxon>Dikarya</taxon>
        <taxon>Ascomycota</taxon>
        <taxon>Pezizomycotina</taxon>
        <taxon>Eurotiomycetes</taxon>
        <taxon>Eurotiomycetidae</taxon>
        <taxon>Eurotiales</taxon>
        <taxon>Aspergillaceae</taxon>
        <taxon>Penicillium</taxon>
    </lineage>
</organism>
<keyword evidence="3" id="KW-1185">Reference proteome</keyword>
<evidence type="ECO:0000313" key="2">
    <source>
        <dbReference type="EMBL" id="KAJ5593337.1"/>
    </source>
</evidence>
<feature type="signal peptide" evidence="1">
    <location>
        <begin position="1"/>
        <end position="26"/>
    </location>
</feature>
<sequence length="74" mass="8053">MFKLPTLALCALLCATALISPAAVDAEGSYLWQRPRSNEANSYAQAIEHQHAGNLNGGLFATWEHHYTLGPQTN</sequence>
<reference evidence="2" key="2">
    <citation type="submission" date="2023-01" db="EMBL/GenBank/DDBJ databases">
        <authorList>
            <person name="Petersen C."/>
        </authorList>
    </citation>
    <scope>NUCLEOTIDE SEQUENCE</scope>
    <source>
        <strain evidence="2">IBT 12815</strain>
    </source>
</reference>
<evidence type="ECO:0000256" key="1">
    <source>
        <dbReference type="SAM" id="SignalP"/>
    </source>
</evidence>
<proteinExistence type="predicted"/>
<feature type="chain" id="PRO_5041986736" evidence="1">
    <location>
        <begin position="27"/>
        <end position="74"/>
    </location>
</feature>
<keyword evidence="1" id="KW-0732">Signal</keyword>
<dbReference type="RefSeq" id="XP_056749963.1">
    <property type="nucleotide sequence ID" value="XM_056901295.1"/>
</dbReference>
<dbReference type="EMBL" id="JAQJAE010000005">
    <property type="protein sequence ID" value="KAJ5593337.1"/>
    <property type="molecule type" value="Genomic_DNA"/>
</dbReference>
<evidence type="ECO:0000313" key="3">
    <source>
        <dbReference type="Proteomes" id="UP001213799"/>
    </source>
</evidence>
<reference evidence="2" key="1">
    <citation type="journal article" date="2023" name="IMA Fungus">
        <title>Comparative genomic study of the Penicillium genus elucidates a diverse pangenome and 15 lateral gene transfer events.</title>
        <authorList>
            <person name="Petersen C."/>
            <person name="Sorensen T."/>
            <person name="Nielsen M.R."/>
            <person name="Sondergaard T.E."/>
            <person name="Sorensen J.L."/>
            <person name="Fitzpatrick D.A."/>
            <person name="Frisvad J.C."/>
            <person name="Nielsen K.L."/>
        </authorList>
    </citation>
    <scope>NUCLEOTIDE SEQUENCE</scope>
    <source>
        <strain evidence="2">IBT 12815</strain>
    </source>
</reference>
<dbReference type="AlphaFoldDB" id="A0AAD6DVT7"/>
<dbReference type="Proteomes" id="UP001213799">
    <property type="component" value="Unassembled WGS sequence"/>
</dbReference>
<name>A0AAD6DVT7_9EURO</name>